<dbReference type="InterPro" id="IPR011761">
    <property type="entry name" value="ATP-grasp"/>
</dbReference>
<dbReference type="KEGG" id="xcb:XC_2255"/>
<reference evidence="3 4" key="1">
    <citation type="journal article" date="2005" name="Genome Res.">
        <title>Comparative and functional genomic analyses of the pathogenicity of phytopathogen Xanthomonas campestris pv. campestris.</title>
        <authorList>
            <person name="Qian W."/>
            <person name="Jia Y."/>
            <person name="Ren S.X."/>
            <person name="He Y.Q."/>
            <person name="Feng J.X."/>
            <person name="Lu L.F."/>
            <person name="Sun Q."/>
            <person name="Ying G."/>
            <person name="Tang D.J."/>
            <person name="Tang H."/>
            <person name="Wu W."/>
            <person name="Hao P."/>
            <person name="Wang L."/>
            <person name="Jiang B.L."/>
            <person name="Zeng S."/>
            <person name="Gu W.Y."/>
            <person name="Lu G."/>
            <person name="Rong L."/>
            <person name="Tian Y."/>
            <person name="Yao Z."/>
            <person name="Fu G."/>
            <person name="Chen B."/>
            <person name="Fang R."/>
            <person name="Qiang B."/>
            <person name="Chen Z."/>
            <person name="Zhao G.P."/>
            <person name="Tang J.L."/>
            <person name="He C."/>
        </authorList>
    </citation>
    <scope>NUCLEOTIDE SEQUENCE [LARGE SCALE GENOMIC DNA]</scope>
    <source>
        <strain evidence="3 4">8004</strain>
    </source>
</reference>
<evidence type="ECO:0000313" key="3">
    <source>
        <dbReference type="EMBL" id="AAY49310.1"/>
    </source>
</evidence>
<dbReference type="Gene3D" id="3.30.470.20">
    <property type="entry name" value="ATP-grasp fold, B domain"/>
    <property type="match status" value="1"/>
</dbReference>
<protein>
    <recommendedName>
        <fullName evidence="2">ATP-grasp domain-containing protein</fullName>
    </recommendedName>
</protein>
<dbReference type="PANTHER" id="PTHR23132">
    <property type="entry name" value="D-ALANINE--D-ALANINE LIGASE"/>
    <property type="match status" value="1"/>
</dbReference>
<feature type="domain" description="ATP-grasp" evidence="2">
    <location>
        <begin position="127"/>
        <end position="299"/>
    </location>
</feature>
<dbReference type="GO" id="GO:0008716">
    <property type="term" value="F:D-alanine-D-alanine ligase activity"/>
    <property type="evidence" value="ECO:0007669"/>
    <property type="project" value="TreeGrafter"/>
</dbReference>
<dbReference type="Proteomes" id="UP000000420">
    <property type="component" value="Chromosome"/>
</dbReference>
<dbReference type="Gene3D" id="3.40.50.20">
    <property type="match status" value="1"/>
</dbReference>
<keyword evidence="1" id="KW-0547">Nucleotide-binding</keyword>
<evidence type="ECO:0000256" key="1">
    <source>
        <dbReference type="PROSITE-ProRule" id="PRU00409"/>
    </source>
</evidence>
<organism evidence="3 4">
    <name type="scientific">Xanthomonas campestris pv. campestris (strain 8004)</name>
    <dbReference type="NCBI Taxonomy" id="314565"/>
    <lineage>
        <taxon>Bacteria</taxon>
        <taxon>Pseudomonadati</taxon>
        <taxon>Pseudomonadota</taxon>
        <taxon>Gammaproteobacteria</taxon>
        <taxon>Lysobacterales</taxon>
        <taxon>Lysobacteraceae</taxon>
        <taxon>Xanthomonas</taxon>
    </lineage>
</organism>
<dbReference type="PANTHER" id="PTHR23132:SF14">
    <property type="entry name" value="ATP-GRASP DOMAIN-CONTAINING PROTEIN"/>
    <property type="match status" value="1"/>
</dbReference>
<evidence type="ECO:0000313" key="4">
    <source>
        <dbReference type="Proteomes" id="UP000000420"/>
    </source>
</evidence>
<dbReference type="GO" id="GO:0005524">
    <property type="term" value="F:ATP binding"/>
    <property type="evidence" value="ECO:0007669"/>
    <property type="project" value="UniProtKB-UniRule"/>
</dbReference>
<dbReference type="InterPro" id="IPR048764">
    <property type="entry name" value="PylC_N"/>
</dbReference>
<accession>A0A0H2X9J0</accession>
<proteinExistence type="predicted"/>
<dbReference type="HOGENOM" id="CLU_052967_1_0_6"/>
<dbReference type="EMBL" id="CP000050">
    <property type="protein sequence ID" value="AAY49310.1"/>
    <property type="molecule type" value="Genomic_DNA"/>
</dbReference>
<gene>
    <name evidence="3" type="ordered locus">XC_2255</name>
</gene>
<evidence type="ECO:0000259" key="2">
    <source>
        <dbReference type="PROSITE" id="PS50975"/>
    </source>
</evidence>
<dbReference type="SUPFAM" id="SSF56059">
    <property type="entry name" value="Glutathione synthetase ATP-binding domain-like"/>
    <property type="match status" value="1"/>
</dbReference>
<dbReference type="PROSITE" id="PS50975">
    <property type="entry name" value="ATP_GRASP"/>
    <property type="match status" value="1"/>
</dbReference>
<name>A0A0H2X9J0_XANC8</name>
<dbReference type="Pfam" id="PF21360">
    <property type="entry name" value="PylC-like_N"/>
    <property type="match status" value="1"/>
</dbReference>
<dbReference type="Pfam" id="PF15632">
    <property type="entry name" value="ATPgrasp_Ter"/>
    <property type="match status" value="1"/>
</dbReference>
<dbReference type="GO" id="GO:0046872">
    <property type="term" value="F:metal ion binding"/>
    <property type="evidence" value="ECO:0007669"/>
    <property type="project" value="InterPro"/>
</dbReference>
<dbReference type="AlphaFoldDB" id="A0A0H2X9J0"/>
<sequence length="347" mass="37133">MRPESIRRGILVTSIGSMSGVSVLSALRACSDARIVGSDIHPRNWVAASTMVDDFVALPPGQAADDYADALLGVCLREQIGLVMPLTDPEVDVLAAHKARFANHGVTICTSDADAIALARDKLALHARFSGDPRVAAIPSFPLCQVADLPAFPLLVKPRRGRSSQGQRILHDAEDLASAHRHLDPDDYLLQPYRPGAVFVADVVRERVSGAGQCLCREELLRTANGAGTTVRVAVAPDLEAQALHVAATLDLHGCTNIEFLRLDDRYLLMDVNPRFSAGVGFSVLAGYDMPAAHLACFTGSPLPPMPQMTQARVFTRSAHIVELSAERMPVSSSVHALSRASSHATD</sequence>
<keyword evidence="1" id="KW-0067">ATP-binding</keyword>